<sequence>MAKELELYIHIPFCVSKCRYCDFLSAPADEEERERYVESLCSRIRSCKEFAKDWHVSSIFVGGGTPSLLTGEQMGYIFRDIRETFRVDDMAEITVEMNPGTVSEEKLKAYREAGINRLSIGLQSANDQELKCLGRIHTYEMFVHSYQMARDCGFSNINVDLMSAIPFQTPESYEKTLRTVAELVPPPEHISAYSLIIEEGTPFYERYGEGKHAEELPAEEEEREMYVRTKEVLEEYGYIRYEISNYARSGFACRHNLGYWNRTQYLGIGTGASSLIGNKRWREGEEPEILTEKEEMEEFMFLGLRKMEGVSETDFRNVFQKEMQEVYGLILQKMKEEGLMEQAGDNWRLTERGIDISNYVMSEFLF</sequence>
<evidence type="ECO:0000256" key="3">
    <source>
        <dbReference type="ARBA" id="ARBA00022617"/>
    </source>
</evidence>
<evidence type="ECO:0000256" key="8">
    <source>
        <dbReference type="ARBA" id="ARBA00023186"/>
    </source>
</evidence>
<keyword evidence="5 9" id="KW-0479">Metal-binding</keyword>
<dbReference type="SMART" id="SM00729">
    <property type="entry name" value="Elp3"/>
    <property type="match status" value="1"/>
</dbReference>
<dbReference type="Proteomes" id="UP001305815">
    <property type="component" value="Chromosome"/>
</dbReference>
<proteinExistence type="inferred from homology"/>
<keyword evidence="7 9" id="KW-0411">Iron-sulfur</keyword>
<dbReference type="PANTHER" id="PTHR13932">
    <property type="entry name" value="COPROPORPHYRINIGEN III OXIDASE"/>
    <property type="match status" value="1"/>
</dbReference>
<organism evidence="11 12">
    <name type="scientific">Claveliimonas bilis</name>
    <dbReference type="NCBI Taxonomy" id="3028070"/>
    <lineage>
        <taxon>Bacteria</taxon>
        <taxon>Bacillati</taxon>
        <taxon>Bacillota</taxon>
        <taxon>Clostridia</taxon>
        <taxon>Lachnospirales</taxon>
        <taxon>Lachnospiraceae</taxon>
        <taxon>Claveliimonas</taxon>
    </lineage>
</organism>
<comment type="subcellular location">
    <subcellularLocation>
        <location evidence="9">Cytoplasm</location>
    </subcellularLocation>
</comment>
<keyword evidence="6 9" id="KW-0408">Iron</keyword>
<dbReference type="RefSeq" id="WP_256195423.1">
    <property type="nucleotide sequence ID" value="NZ_AP027742.1"/>
</dbReference>
<feature type="domain" description="Radical SAM core" evidence="10">
    <location>
        <begin position="1"/>
        <end position="240"/>
    </location>
</feature>
<gene>
    <name evidence="11" type="primary">hemN</name>
    <name evidence="11" type="ORF">Lac1_22340</name>
</gene>
<dbReference type="Pfam" id="PF04055">
    <property type="entry name" value="Radical_SAM"/>
    <property type="match status" value="1"/>
</dbReference>
<comment type="similarity">
    <text evidence="1">Belongs to the anaerobic coproporphyrinogen-III oxidase family. HemW subfamily.</text>
</comment>
<dbReference type="CDD" id="cd01335">
    <property type="entry name" value="Radical_SAM"/>
    <property type="match status" value="1"/>
</dbReference>
<evidence type="ECO:0000313" key="11">
    <source>
        <dbReference type="EMBL" id="BDZ78051.1"/>
    </source>
</evidence>
<keyword evidence="9" id="KW-0004">4Fe-4S</keyword>
<dbReference type="SUPFAM" id="SSF102114">
    <property type="entry name" value="Radical SAM enzymes"/>
    <property type="match status" value="1"/>
</dbReference>
<keyword evidence="9" id="KW-0963">Cytoplasm</keyword>
<keyword evidence="8 9" id="KW-0143">Chaperone</keyword>
<dbReference type="InterPro" id="IPR034505">
    <property type="entry name" value="Coproporphyrinogen-III_oxidase"/>
</dbReference>
<dbReference type="InterPro" id="IPR006638">
    <property type="entry name" value="Elp3/MiaA/NifB-like_rSAM"/>
</dbReference>
<keyword evidence="4 9" id="KW-0949">S-adenosyl-L-methionine</keyword>
<evidence type="ECO:0000313" key="12">
    <source>
        <dbReference type="Proteomes" id="UP001305815"/>
    </source>
</evidence>
<keyword evidence="3 9" id="KW-0349">Heme</keyword>
<comment type="function">
    <text evidence="9">Probably acts as a heme chaperone, transferring heme to an unknown acceptor. Binds one molecule of heme per monomer, possibly covalently. Binds 1 [4Fe-4S] cluster. The cluster is coordinated with 3 cysteines and an exchangeable S-adenosyl-L-methionine.</text>
</comment>
<dbReference type="PROSITE" id="PS51918">
    <property type="entry name" value="RADICAL_SAM"/>
    <property type="match status" value="1"/>
</dbReference>
<dbReference type="SFLD" id="SFLDS00029">
    <property type="entry name" value="Radical_SAM"/>
    <property type="match status" value="1"/>
</dbReference>
<dbReference type="EMBL" id="AP027742">
    <property type="protein sequence ID" value="BDZ78051.1"/>
    <property type="molecule type" value="Genomic_DNA"/>
</dbReference>
<dbReference type="SFLD" id="SFLDF00288">
    <property type="entry name" value="HemN-like__clustered_with_nucl"/>
    <property type="match status" value="1"/>
</dbReference>
<dbReference type="InterPro" id="IPR058240">
    <property type="entry name" value="rSAM_sf"/>
</dbReference>
<protein>
    <recommendedName>
        <fullName evidence="2 9">Heme chaperone HemW</fullName>
    </recommendedName>
</protein>
<evidence type="ECO:0000256" key="9">
    <source>
        <dbReference type="RuleBase" id="RU364116"/>
    </source>
</evidence>
<dbReference type="InterPro" id="IPR010723">
    <property type="entry name" value="HemN_C"/>
</dbReference>
<dbReference type="InterPro" id="IPR007197">
    <property type="entry name" value="rSAM"/>
</dbReference>
<dbReference type="SFLD" id="SFLDG01082">
    <property type="entry name" value="B12-binding_domain_containing"/>
    <property type="match status" value="1"/>
</dbReference>
<name>A0ABM8ICL7_9FIRM</name>
<keyword evidence="12" id="KW-1185">Reference proteome</keyword>
<evidence type="ECO:0000256" key="5">
    <source>
        <dbReference type="ARBA" id="ARBA00022723"/>
    </source>
</evidence>
<evidence type="ECO:0000256" key="7">
    <source>
        <dbReference type="ARBA" id="ARBA00023014"/>
    </source>
</evidence>
<evidence type="ECO:0000256" key="2">
    <source>
        <dbReference type="ARBA" id="ARBA00017228"/>
    </source>
</evidence>
<dbReference type="NCBIfam" id="TIGR00539">
    <property type="entry name" value="hemN_rel"/>
    <property type="match status" value="1"/>
</dbReference>
<dbReference type="PANTHER" id="PTHR13932:SF5">
    <property type="entry name" value="RADICAL S-ADENOSYL METHIONINE DOMAIN-CONTAINING PROTEIN 1, MITOCHONDRIAL"/>
    <property type="match status" value="1"/>
</dbReference>
<dbReference type="SFLD" id="SFLDG01065">
    <property type="entry name" value="anaerobic_coproporphyrinogen-I"/>
    <property type="match status" value="1"/>
</dbReference>
<accession>A0ABM8ICL7</accession>
<dbReference type="InterPro" id="IPR013785">
    <property type="entry name" value="Aldolase_TIM"/>
</dbReference>
<dbReference type="SFLD" id="SFLDF00562">
    <property type="entry name" value="HemN-like__clustered_with_heat"/>
    <property type="match status" value="1"/>
</dbReference>
<evidence type="ECO:0000256" key="4">
    <source>
        <dbReference type="ARBA" id="ARBA00022691"/>
    </source>
</evidence>
<dbReference type="InterPro" id="IPR004559">
    <property type="entry name" value="HemW-like"/>
</dbReference>
<reference evidence="12" key="1">
    <citation type="journal article" date="2023" name="Int. J. Syst. Evol. Microbiol.">
        <title>Claveliimonas bilis gen. nov., sp. nov., deoxycholic acid-producing bacteria isolated from human faeces, and reclassification of Sellimonas monacensis Zenner et al. 2021 as Claveliimonas monacensis comb. nov.</title>
        <authorList>
            <person name="Hisatomi A."/>
            <person name="Kastawa N.W.E.P.G."/>
            <person name="Song I."/>
            <person name="Ohkuma M."/>
            <person name="Fukiya S."/>
            <person name="Sakamoto M."/>
        </authorList>
    </citation>
    <scope>NUCLEOTIDE SEQUENCE [LARGE SCALE GENOMIC DNA]</scope>
    <source>
        <strain evidence="12">12BBH14</strain>
    </source>
</reference>
<evidence type="ECO:0000256" key="6">
    <source>
        <dbReference type="ARBA" id="ARBA00023004"/>
    </source>
</evidence>
<evidence type="ECO:0000259" key="10">
    <source>
        <dbReference type="PROSITE" id="PS51918"/>
    </source>
</evidence>
<dbReference type="Pfam" id="PF06969">
    <property type="entry name" value="HemN_C"/>
    <property type="match status" value="1"/>
</dbReference>
<evidence type="ECO:0000256" key="1">
    <source>
        <dbReference type="ARBA" id="ARBA00006100"/>
    </source>
</evidence>
<dbReference type="Gene3D" id="3.20.20.70">
    <property type="entry name" value="Aldolase class I"/>
    <property type="match status" value="1"/>
</dbReference>